<reference evidence="3 4" key="1">
    <citation type="submission" date="2019-02" db="EMBL/GenBank/DDBJ databases">
        <title>Genome sequencing of the rare red list fungi Bondarzewia mesenterica.</title>
        <authorList>
            <person name="Buettner E."/>
            <person name="Kellner H."/>
        </authorList>
    </citation>
    <scope>NUCLEOTIDE SEQUENCE [LARGE SCALE GENOMIC DNA]</scope>
    <source>
        <strain evidence="3 4">DSM 108281</strain>
    </source>
</reference>
<dbReference type="AlphaFoldDB" id="A0A4S4LWW7"/>
<proteinExistence type="predicted"/>
<feature type="compositionally biased region" description="Low complexity" evidence="2">
    <location>
        <begin position="623"/>
        <end position="645"/>
    </location>
</feature>
<dbReference type="Gene3D" id="1.20.1270.60">
    <property type="entry name" value="Arfaptin homology (AH) domain/BAR domain"/>
    <property type="match status" value="1"/>
</dbReference>
<dbReference type="GO" id="GO:0036286">
    <property type="term" value="C:eisosome filament"/>
    <property type="evidence" value="ECO:0007669"/>
    <property type="project" value="TreeGrafter"/>
</dbReference>
<dbReference type="PANTHER" id="PTHR31962:SF6">
    <property type="entry name" value="EISOSOME COMPONENT PIL1-DOMAIN-CONTAINING PROTEIN"/>
    <property type="match status" value="1"/>
</dbReference>
<feature type="compositionally biased region" description="Low complexity" evidence="2">
    <location>
        <begin position="314"/>
        <end position="323"/>
    </location>
</feature>
<dbReference type="GO" id="GO:0006897">
    <property type="term" value="P:endocytosis"/>
    <property type="evidence" value="ECO:0007669"/>
    <property type="project" value="TreeGrafter"/>
</dbReference>
<feature type="compositionally biased region" description="Polar residues" evidence="2">
    <location>
        <begin position="483"/>
        <end position="501"/>
    </location>
</feature>
<dbReference type="InterPro" id="IPR027267">
    <property type="entry name" value="AH/BAR_dom_sf"/>
</dbReference>
<feature type="region of interest" description="Disordered" evidence="2">
    <location>
        <begin position="381"/>
        <end position="645"/>
    </location>
</feature>
<dbReference type="InterPro" id="IPR028245">
    <property type="entry name" value="PIL1/LSP1"/>
</dbReference>
<name>A0A4S4LWW7_9AGAM</name>
<organism evidence="3 4">
    <name type="scientific">Bondarzewia mesenterica</name>
    <dbReference type="NCBI Taxonomy" id="1095465"/>
    <lineage>
        <taxon>Eukaryota</taxon>
        <taxon>Fungi</taxon>
        <taxon>Dikarya</taxon>
        <taxon>Basidiomycota</taxon>
        <taxon>Agaricomycotina</taxon>
        <taxon>Agaricomycetes</taxon>
        <taxon>Russulales</taxon>
        <taxon>Bondarzewiaceae</taxon>
        <taxon>Bondarzewia</taxon>
    </lineage>
</organism>
<evidence type="ECO:0008006" key="5">
    <source>
        <dbReference type="Google" id="ProtNLM"/>
    </source>
</evidence>
<dbReference type="GO" id="GO:0008289">
    <property type="term" value="F:lipid binding"/>
    <property type="evidence" value="ECO:0007669"/>
    <property type="project" value="TreeGrafter"/>
</dbReference>
<gene>
    <name evidence="3" type="ORF">EW146_g3814</name>
</gene>
<accession>A0A4S4LWW7</accession>
<evidence type="ECO:0000256" key="1">
    <source>
        <dbReference type="SAM" id="Coils"/>
    </source>
</evidence>
<keyword evidence="1" id="KW-0175">Coiled coil</keyword>
<evidence type="ECO:0000313" key="4">
    <source>
        <dbReference type="Proteomes" id="UP000310158"/>
    </source>
</evidence>
<dbReference type="PANTHER" id="PTHR31962">
    <property type="entry name" value="SPHINGOLIPID LONG CHAIN BASE-RESPONSIVE PROTEIN PIL1"/>
    <property type="match status" value="1"/>
</dbReference>
<dbReference type="GO" id="GO:0005886">
    <property type="term" value="C:plasma membrane"/>
    <property type="evidence" value="ECO:0007669"/>
    <property type="project" value="TreeGrafter"/>
</dbReference>
<evidence type="ECO:0000256" key="2">
    <source>
        <dbReference type="SAM" id="MobiDB-lite"/>
    </source>
</evidence>
<dbReference type="OrthoDB" id="5599269at2759"/>
<protein>
    <recommendedName>
        <fullName evidence="5">Eisosome component PIL1-domain-containing protein</fullName>
    </recommendedName>
</protein>
<feature type="region of interest" description="Disordered" evidence="2">
    <location>
        <begin position="314"/>
        <end position="341"/>
    </location>
</feature>
<feature type="coiled-coil region" evidence="1">
    <location>
        <begin position="87"/>
        <end position="128"/>
    </location>
</feature>
<sequence length="645" mass="68624">MFRTAATRIAHNTTLPALGGNKDIRPLQDLITAEKAIVHSLLKLSGDFSKASEALRNWGHGEGDDLGDTLSASTALLSHISSALSKLASHEQSIRDHMKSVRTAEENLEELKRRRRALASKADSAEKKLNKMSPEHKNMQAQSELLNGFRDEIRAIDSQIMSDEARLGDLKRSASKSWMTLKFGGLQEVCQKGLIIGETGKLIIAEIPQDPTQPGAPRPYYTGHQHTEQLVAEAQHSIAQVVFNGFPSSERLYGPEYAQPNPNRHDDSGFMGMPEPDSPHVDMHNLSTTELGVMPPHIDTTSHSQTFSPPFFPGPSDSVSSLPPGGGGGGIGPSGPRGSGGQFATFPVKVGVRPPNLLGSPLTEGGDREANQSFSSAVAEALGEHQEAADDPIQASSPDDPVPMYEPISHASPSVDYVPPPGPPPGAAPPFIAQSASYGAGGEYGISGAAGAELEDDGSQLPWMEPGKSERRLRFASRAVEITTPQRQTFASPTDEASQSFLPEPSLTEMRQSTSPPPPFGTAEDPQDEKALNAAAAREVSRELDSLTFNPPQRRSPSPPSLPLPAALSIPPAPAQKSDAPGYPRASESPTAPPSPYNRSRNRETSPTVRSPVEPFAPHRSASPTSLPSPKSPSSPTRSPLPCAT</sequence>
<dbReference type="GO" id="GO:0070941">
    <property type="term" value="P:eisosome assembly"/>
    <property type="evidence" value="ECO:0007669"/>
    <property type="project" value="TreeGrafter"/>
</dbReference>
<dbReference type="Pfam" id="PF13805">
    <property type="entry name" value="Pil1"/>
    <property type="match status" value="1"/>
</dbReference>
<feature type="compositionally biased region" description="Gly residues" evidence="2">
    <location>
        <begin position="324"/>
        <end position="341"/>
    </location>
</feature>
<comment type="caution">
    <text evidence="3">The sequence shown here is derived from an EMBL/GenBank/DDBJ whole genome shotgun (WGS) entry which is preliminary data.</text>
</comment>
<dbReference type="Proteomes" id="UP000310158">
    <property type="component" value="Unassembled WGS sequence"/>
</dbReference>
<keyword evidence="4" id="KW-1185">Reference proteome</keyword>
<feature type="compositionally biased region" description="Pro residues" evidence="2">
    <location>
        <begin position="418"/>
        <end position="428"/>
    </location>
</feature>
<evidence type="ECO:0000313" key="3">
    <source>
        <dbReference type="EMBL" id="THH16885.1"/>
    </source>
</evidence>
<dbReference type="EMBL" id="SGPL01000138">
    <property type="protein sequence ID" value="THH16885.1"/>
    <property type="molecule type" value="Genomic_DNA"/>
</dbReference>